<dbReference type="PANTHER" id="PTHR43875">
    <property type="entry name" value="MALTODEXTRIN IMPORT ATP-BINDING PROTEIN MSMX"/>
    <property type="match status" value="1"/>
</dbReference>
<keyword evidence="1" id="KW-0813">Transport</keyword>
<dbReference type="GO" id="GO:0022857">
    <property type="term" value="F:transmembrane transporter activity"/>
    <property type="evidence" value="ECO:0007669"/>
    <property type="project" value="InterPro"/>
</dbReference>
<dbReference type="Gene3D" id="2.40.50.140">
    <property type="entry name" value="Nucleic acid-binding proteins"/>
    <property type="match status" value="1"/>
</dbReference>
<evidence type="ECO:0000256" key="5">
    <source>
        <dbReference type="ARBA" id="ARBA00022967"/>
    </source>
</evidence>
<keyword evidence="3" id="KW-0547">Nucleotide-binding</keyword>
<accession>A0A7C1JLW0</accession>
<evidence type="ECO:0000256" key="6">
    <source>
        <dbReference type="ARBA" id="ARBA00023136"/>
    </source>
</evidence>
<dbReference type="GO" id="GO:0016887">
    <property type="term" value="F:ATP hydrolysis activity"/>
    <property type="evidence" value="ECO:0007669"/>
    <property type="project" value="InterPro"/>
</dbReference>
<dbReference type="Pfam" id="PF08402">
    <property type="entry name" value="TOBE_2"/>
    <property type="match status" value="1"/>
</dbReference>
<dbReference type="InterPro" id="IPR017871">
    <property type="entry name" value="ABC_transporter-like_CS"/>
</dbReference>
<comment type="caution">
    <text evidence="8">The sequence shown here is derived from an EMBL/GenBank/DDBJ whole genome shotgun (WGS) entry which is preliminary data.</text>
</comment>
<dbReference type="InterPro" id="IPR003439">
    <property type="entry name" value="ABC_transporter-like_ATP-bd"/>
</dbReference>
<dbReference type="SUPFAM" id="SSF50331">
    <property type="entry name" value="MOP-like"/>
    <property type="match status" value="1"/>
</dbReference>
<evidence type="ECO:0000313" key="8">
    <source>
        <dbReference type="EMBL" id="HDX32846.1"/>
    </source>
</evidence>
<protein>
    <submittedName>
        <fullName evidence="8">ABC transporter ATP-binding protein</fullName>
    </submittedName>
</protein>
<keyword evidence="5" id="KW-1278">Translocase</keyword>
<dbReference type="PROSITE" id="PS50893">
    <property type="entry name" value="ABC_TRANSPORTER_2"/>
    <property type="match status" value="1"/>
</dbReference>
<dbReference type="PROSITE" id="PS00211">
    <property type="entry name" value="ABC_TRANSPORTER_1"/>
    <property type="match status" value="1"/>
</dbReference>
<sequence>MIAVELQNLAKRYGRKQVLKDVSLTVESGDFMVVFGLPASGKSVLVRLLTGLEAPDQGRVILRGADVSKLSAGERNIGYVPQSFALYPHFTVRQNISYPLDLARVPKAEIEPAVQRVAELLGIQELLDRKPDQLSGGQKQRVAIARGLIKRTDLYVLDDPLVGLDFKLRERLIEDLKRTQELLKVTFIYTTSDAVESLMLASKIAVLHAGEIIESGAPEALYANPQRVQTMQYVAFPQANLMPGMLRQQSGELLVETSTFCLQFVGERPERPFGDIQIGVRPEHIRIGPAPAAGWLTHQAKVLLREDLGGEEIVYLDVNGIVLTTVLRSDDQTQQHVDIDQVVPIAIHPQQMVVFQEGRRIGACKISE</sequence>
<keyword evidence="6" id="KW-0472">Membrane</keyword>
<name>A0A7C1JLW0_9CHLR</name>
<keyword evidence="2" id="KW-1003">Cell membrane</keyword>
<evidence type="ECO:0000259" key="7">
    <source>
        <dbReference type="PROSITE" id="PS50893"/>
    </source>
</evidence>
<evidence type="ECO:0000256" key="1">
    <source>
        <dbReference type="ARBA" id="ARBA00022448"/>
    </source>
</evidence>
<dbReference type="SMART" id="SM00382">
    <property type="entry name" value="AAA"/>
    <property type="match status" value="1"/>
</dbReference>
<dbReference type="GO" id="GO:0005524">
    <property type="term" value="F:ATP binding"/>
    <property type="evidence" value="ECO:0007669"/>
    <property type="project" value="UniProtKB-KW"/>
</dbReference>
<keyword evidence="4 8" id="KW-0067">ATP-binding</keyword>
<dbReference type="InterPro" id="IPR003593">
    <property type="entry name" value="AAA+_ATPase"/>
</dbReference>
<dbReference type="SUPFAM" id="SSF52540">
    <property type="entry name" value="P-loop containing nucleoside triphosphate hydrolases"/>
    <property type="match status" value="1"/>
</dbReference>
<dbReference type="InterPro" id="IPR012340">
    <property type="entry name" value="NA-bd_OB-fold"/>
</dbReference>
<evidence type="ECO:0000256" key="4">
    <source>
        <dbReference type="ARBA" id="ARBA00022840"/>
    </source>
</evidence>
<dbReference type="Gene3D" id="3.40.50.300">
    <property type="entry name" value="P-loop containing nucleotide triphosphate hydrolases"/>
    <property type="match status" value="1"/>
</dbReference>
<evidence type="ECO:0000256" key="2">
    <source>
        <dbReference type="ARBA" id="ARBA00022475"/>
    </source>
</evidence>
<feature type="domain" description="ABC transporter" evidence="7">
    <location>
        <begin position="4"/>
        <end position="234"/>
    </location>
</feature>
<dbReference type="PANTHER" id="PTHR43875:SF15">
    <property type="entry name" value="TREHALOSE IMPORT ATP-BINDING PROTEIN SUGC"/>
    <property type="match status" value="1"/>
</dbReference>
<gene>
    <name evidence="8" type="ORF">ENQ20_15365</name>
</gene>
<dbReference type="GO" id="GO:0055052">
    <property type="term" value="C:ATP-binding cassette (ABC) transporter complex, substrate-binding subunit-containing"/>
    <property type="evidence" value="ECO:0007669"/>
    <property type="project" value="TreeGrafter"/>
</dbReference>
<dbReference type="InterPro" id="IPR013611">
    <property type="entry name" value="Transp-assoc_OB_typ2"/>
</dbReference>
<evidence type="ECO:0000256" key="3">
    <source>
        <dbReference type="ARBA" id="ARBA00022741"/>
    </source>
</evidence>
<dbReference type="EMBL" id="DSMG01000161">
    <property type="protein sequence ID" value="HDX32846.1"/>
    <property type="molecule type" value="Genomic_DNA"/>
</dbReference>
<reference evidence="8" key="1">
    <citation type="journal article" date="2020" name="mSystems">
        <title>Genome- and Community-Level Interaction Insights into Carbon Utilization and Element Cycling Functions of Hydrothermarchaeota in Hydrothermal Sediment.</title>
        <authorList>
            <person name="Zhou Z."/>
            <person name="Liu Y."/>
            <person name="Xu W."/>
            <person name="Pan J."/>
            <person name="Luo Z.H."/>
            <person name="Li M."/>
        </authorList>
    </citation>
    <scope>NUCLEOTIDE SEQUENCE [LARGE SCALE GENOMIC DNA]</scope>
    <source>
        <strain evidence="8">SpSt-289</strain>
    </source>
</reference>
<dbReference type="Gene3D" id="2.40.50.100">
    <property type="match status" value="1"/>
</dbReference>
<dbReference type="InterPro" id="IPR047641">
    <property type="entry name" value="ABC_transpr_MalK/UgpC-like"/>
</dbReference>
<dbReference type="InterPro" id="IPR027417">
    <property type="entry name" value="P-loop_NTPase"/>
</dbReference>
<organism evidence="8">
    <name type="scientific">Caldilinea aerophila</name>
    <dbReference type="NCBI Taxonomy" id="133453"/>
    <lineage>
        <taxon>Bacteria</taxon>
        <taxon>Bacillati</taxon>
        <taxon>Chloroflexota</taxon>
        <taxon>Caldilineae</taxon>
        <taxon>Caldilineales</taxon>
        <taxon>Caldilineaceae</taxon>
        <taxon>Caldilinea</taxon>
    </lineage>
</organism>
<proteinExistence type="predicted"/>
<dbReference type="AlphaFoldDB" id="A0A7C1JLW0"/>
<dbReference type="InterPro" id="IPR008995">
    <property type="entry name" value="Mo/tungstate-bd_C_term_dom"/>
</dbReference>
<dbReference type="Pfam" id="PF00005">
    <property type="entry name" value="ABC_tran"/>
    <property type="match status" value="1"/>
</dbReference>